<feature type="region of interest" description="Disordered" evidence="5">
    <location>
        <begin position="1"/>
        <end position="22"/>
    </location>
</feature>
<keyword evidence="4" id="KW-0067">ATP-binding</keyword>
<dbReference type="GO" id="GO:0005524">
    <property type="term" value="F:ATP binding"/>
    <property type="evidence" value="ECO:0007669"/>
    <property type="project" value="UniProtKB-KW"/>
</dbReference>
<comment type="similarity">
    <text evidence="1">Belongs to the ATP-dependent AMP-binding enzyme family.</text>
</comment>
<evidence type="ECO:0000256" key="1">
    <source>
        <dbReference type="ARBA" id="ARBA00006432"/>
    </source>
</evidence>
<keyword evidence="3" id="KW-0547">Nucleotide-binding</keyword>
<keyword evidence="6" id="KW-0472">Membrane</keyword>
<dbReference type="AlphaFoldDB" id="A0A934X4Q3"/>
<dbReference type="SUPFAM" id="SSF56801">
    <property type="entry name" value="Acetyl-CoA synthetase-like"/>
    <property type="match status" value="1"/>
</dbReference>
<dbReference type="GO" id="GO:0015645">
    <property type="term" value="F:fatty acid ligase activity"/>
    <property type="evidence" value="ECO:0007669"/>
    <property type="project" value="TreeGrafter"/>
</dbReference>
<evidence type="ECO:0000256" key="5">
    <source>
        <dbReference type="SAM" id="MobiDB-lite"/>
    </source>
</evidence>
<dbReference type="GO" id="GO:0016405">
    <property type="term" value="F:CoA-ligase activity"/>
    <property type="evidence" value="ECO:0007669"/>
    <property type="project" value="UniProtKB-ARBA"/>
</dbReference>
<feature type="domain" description="AMP-dependent synthetase/ligase" evidence="7">
    <location>
        <begin position="51"/>
        <end position="408"/>
    </location>
</feature>
<evidence type="ECO:0000256" key="2">
    <source>
        <dbReference type="ARBA" id="ARBA00022598"/>
    </source>
</evidence>
<evidence type="ECO:0000256" key="6">
    <source>
        <dbReference type="SAM" id="Phobius"/>
    </source>
</evidence>
<evidence type="ECO:0000256" key="4">
    <source>
        <dbReference type="ARBA" id="ARBA00022840"/>
    </source>
</evidence>
<proteinExistence type="inferred from homology"/>
<name>A0A934X4Q3_9MICO</name>
<dbReference type="GO" id="GO:0006633">
    <property type="term" value="P:fatty acid biosynthetic process"/>
    <property type="evidence" value="ECO:0007669"/>
    <property type="project" value="TreeGrafter"/>
</dbReference>
<keyword evidence="2" id="KW-0436">Ligase</keyword>
<keyword evidence="6" id="KW-0812">Transmembrane</keyword>
<reference evidence="9 10" key="1">
    <citation type="submission" date="2020-10" db="EMBL/GenBank/DDBJ databases">
        <title>Connecting structure to function with the recovery of over 1000 high-quality activated sludge metagenome-assembled genomes encoding full-length rRNA genes using long-read sequencing.</title>
        <authorList>
            <person name="Singleton C.M."/>
            <person name="Petriglieri F."/>
            <person name="Kristensen J.M."/>
            <person name="Kirkegaard R.H."/>
            <person name="Michaelsen T.Y."/>
            <person name="Andersen M.H."/>
            <person name="Karst S.M."/>
            <person name="Dueholm M.S."/>
            <person name="Nielsen P.H."/>
            <person name="Albertsen M."/>
        </authorList>
    </citation>
    <scope>NUCLEOTIDE SEQUENCE [LARGE SCALE GENOMIC DNA]</scope>
    <source>
        <strain evidence="9">AalE_18-Q3-R2-46_BAT3C.188</strain>
    </source>
</reference>
<evidence type="ECO:0000259" key="8">
    <source>
        <dbReference type="Pfam" id="PF13193"/>
    </source>
</evidence>
<feature type="transmembrane region" description="Helical" evidence="6">
    <location>
        <begin position="109"/>
        <end position="130"/>
    </location>
</feature>
<dbReference type="InterPro" id="IPR051087">
    <property type="entry name" value="Mitochondrial_ACSM"/>
</dbReference>
<evidence type="ECO:0000313" key="9">
    <source>
        <dbReference type="EMBL" id="MBK6300419.1"/>
    </source>
</evidence>
<dbReference type="PANTHER" id="PTHR43605:SF10">
    <property type="entry name" value="ACYL-COA SYNTHETASE MEDIUM CHAIN FAMILY MEMBER 3"/>
    <property type="match status" value="1"/>
</dbReference>
<dbReference type="EMBL" id="JADIXZ010000004">
    <property type="protein sequence ID" value="MBK6300419.1"/>
    <property type="molecule type" value="Genomic_DNA"/>
</dbReference>
<comment type="caution">
    <text evidence="9">The sequence shown here is derived from an EMBL/GenBank/DDBJ whole genome shotgun (WGS) entry which is preliminary data.</text>
</comment>
<organism evidence="9 10">
    <name type="scientific">Candidatus Phosphoribacter hodrii</name>
    <dbReference type="NCBI Taxonomy" id="2953743"/>
    <lineage>
        <taxon>Bacteria</taxon>
        <taxon>Bacillati</taxon>
        <taxon>Actinomycetota</taxon>
        <taxon>Actinomycetes</taxon>
        <taxon>Micrococcales</taxon>
        <taxon>Dermatophilaceae</taxon>
        <taxon>Candidatus Phosphoribacter</taxon>
    </lineage>
</organism>
<dbReference type="PANTHER" id="PTHR43605">
    <property type="entry name" value="ACYL-COENZYME A SYNTHETASE"/>
    <property type="match status" value="1"/>
</dbReference>
<dbReference type="GO" id="GO:0004321">
    <property type="term" value="F:fatty-acyl-CoA synthase activity"/>
    <property type="evidence" value="ECO:0007669"/>
    <property type="project" value="TreeGrafter"/>
</dbReference>
<evidence type="ECO:0000259" key="7">
    <source>
        <dbReference type="Pfam" id="PF00501"/>
    </source>
</evidence>
<dbReference type="InterPro" id="IPR000873">
    <property type="entry name" value="AMP-dep_synth/lig_dom"/>
</dbReference>
<sequence>MTDATVPLTRPHADTTELADPTDPAAVADRVRHLREVFGDPSADVAMLLCDRHPAEQVALTMVDASGQVSTLTFGELRSRSTRCAQALQGLGVGPGDRVASLMDKSPELLVLVVAIWRLGAVYVPLFTAFAQQAIALRLEGSGARVVVVDPGQRHKLDASDDLPADPHRRVVLTGTQPPAEAGDLLLADLVAAAGSEPMARVAVGGSGALVHMFTSGTTGKPKGVVHPVAYLAGWQAYLEFGLGVPADGAYWCAADPGWAYGLYSAIAAPLAAGRSTILVAGGFDVARTWAVLVDAGVTDFAAAPTVYRALRSTPVPTGLALRRLSSAGEPLTPEVNVWAAEALGLQVHDHFGQTEVGMVLANCHHAALARPLKSGSMGRALPGWDLTVLAQDSDQLAEPGVLGRLAIDVASSPFMTFTDYQDAGQAASKFAADGRWYLTGDSSRIDVDGDFFFSSRDDDVIIMAGYRIGPFEIESVLAQHPAVAECAVVAAPDEVRGEVIEAHVVVRQPGLGTAELATELQQFVKTRYAAHAYPRTVHFHDALPKTPSGKVQRYLLRARPGAGTPS</sequence>
<dbReference type="InterPro" id="IPR045851">
    <property type="entry name" value="AMP-bd_C_sf"/>
</dbReference>
<dbReference type="Pfam" id="PF00501">
    <property type="entry name" value="AMP-binding"/>
    <property type="match status" value="1"/>
</dbReference>
<accession>A0A934X4Q3</accession>
<keyword evidence="6" id="KW-1133">Transmembrane helix</keyword>
<dbReference type="Pfam" id="PF13193">
    <property type="entry name" value="AMP-binding_C"/>
    <property type="match status" value="1"/>
</dbReference>
<dbReference type="Gene3D" id="3.40.50.12780">
    <property type="entry name" value="N-terminal domain of ligase-like"/>
    <property type="match status" value="1"/>
</dbReference>
<dbReference type="Proteomes" id="UP000718281">
    <property type="component" value="Unassembled WGS sequence"/>
</dbReference>
<dbReference type="InterPro" id="IPR042099">
    <property type="entry name" value="ANL_N_sf"/>
</dbReference>
<gene>
    <name evidence="9" type="ORF">IPF40_04995</name>
</gene>
<feature type="domain" description="AMP-binding enzyme C-terminal" evidence="8">
    <location>
        <begin position="473"/>
        <end position="551"/>
    </location>
</feature>
<evidence type="ECO:0000256" key="3">
    <source>
        <dbReference type="ARBA" id="ARBA00022741"/>
    </source>
</evidence>
<dbReference type="InterPro" id="IPR025110">
    <property type="entry name" value="AMP-bd_C"/>
</dbReference>
<protein>
    <submittedName>
        <fullName evidence="9">AMP-binding protein</fullName>
    </submittedName>
</protein>
<dbReference type="GO" id="GO:0006637">
    <property type="term" value="P:acyl-CoA metabolic process"/>
    <property type="evidence" value="ECO:0007669"/>
    <property type="project" value="TreeGrafter"/>
</dbReference>
<dbReference type="Gene3D" id="3.30.300.30">
    <property type="match status" value="1"/>
</dbReference>
<evidence type="ECO:0000313" key="10">
    <source>
        <dbReference type="Proteomes" id="UP000718281"/>
    </source>
</evidence>